<organism evidence="1">
    <name type="scientific">Setaria italica</name>
    <name type="common">Foxtail millet</name>
    <name type="synonym">Panicum italicum</name>
    <dbReference type="NCBI Taxonomy" id="4555"/>
    <lineage>
        <taxon>Eukaryota</taxon>
        <taxon>Viridiplantae</taxon>
        <taxon>Streptophyta</taxon>
        <taxon>Embryophyta</taxon>
        <taxon>Tracheophyta</taxon>
        <taxon>Spermatophyta</taxon>
        <taxon>Magnoliopsida</taxon>
        <taxon>Liliopsida</taxon>
        <taxon>Poales</taxon>
        <taxon>Poaceae</taxon>
        <taxon>PACMAD clade</taxon>
        <taxon>Panicoideae</taxon>
        <taxon>Panicodae</taxon>
        <taxon>Paniceae</taxon>
        <taxon>Cenchrinae</taxon>
        <taxon>Setaria</taxon>
    </lineage>
</organism>
<evidence type="ECO:0000313" key="1">
    <source>
        <dbReference type="EMBL" id="RCV42898.1"/>
    </source>
</evidence>
<reference evidence="1" key="1">
    <citation type="journal article" date="2012" name="Nat. Biotechnol.">
        <title>Reference genome sequence of the model plant Setaria.</title>
        <authorList>
            <person name="Bennetzen J.L."/>
            <person name="Schmutz J."/>
            <person name="Wang H."/>
            <person name="Percifield R."/>
            <person name="Hawkins J."/>
            <person name="Pontaroli A.C."/>
            <person name="Estep M."/>
            <person name="Feng L."/>
            <person name="Vaughn J.N."/>
            <person name="Grimwood J."/>
            <person name="Jenkins J."/>
            <person name="Barry K."/>
            <person name="Lindquist E."/>
            <person name="Hellsten U."/>
            <person name="Deshpande S."/>
            <person name="Wang X."/>
            <person name="Wu X."/>
            <person name="Mitros T."/>
            <person name="Triplett J."/>
            <person name="Yang X."/>
            <person name="Ye C.Y."/>
            <person name="Mauro-Herrera M."/>
            <person name="Wang L."/>
            <person name="Li P."/>
            <person name="Sharma M."/>
            <person name="Sharma R."/>
            <person name="Ronald P.C."/>
            <person name="Panaud O."/>
            <person name="Kellogg E.A."/>
            <person name="Brutnell T.P."/>
            <person name="Doust A.N."/>
            <person name="Tuskan G.A."/>
            <person name="Rokhsar D."/>
            <person name="Devos K.M."/>
        </authorList>
    </citation>
    <scope>NUCLEOTIDE SEQUENCE [LARGE SCALE GENOMIC DNA]</scope>
    <source>
        <strain evidence="1">Yugu1</strain>
    </source>
</reference>
<dbReference type="EMBL" id="CM003536">
    <property type="protein sequence ID" value="RCV42898.1"/>
    <property type="molecule type" value="Genomic_DNA"/>
</dbReference>
<protein>
    <submittedName>
        <fullName evidence="1">Uncharacterized protein</fullName>
    </submittedName>
</protein>
<gene>
    <name evidence="1" type="ORF">SETIT_9G252400v2</name>
</gene>
<dbReference type="AlphaFoldDB" id="A0A368SKI3"/>
<proteinExistence type="predicted"/>
<name>A0A368SKI3_SETIT</name>
<sequence>MVMVQIGVTTDAGQQPGRTMIATYAGNESFPLESAGVFLHFKRWMT</sequence>
<reference evidence="1" key="2">
    <citation type="submission" date="2015-07" db="EMBL/GenBank/DDBJ databases">
        <authorList>
            <person name="Noorani M."/>
        </authorList>
    </citation>
    <scope>NUCLEOTIDE SEQUENCE</scope>
    <source>
        <strain evidence="1">Yugu1</strain>
    </source>
</reference>
<accession>A0A368SKI3</accession>